<name>A0A9D1AGQ9_9FIRM</name>
<feature type="binding site" evidence="5">
    <location>
        <position position="146"/>
    </location>
    <ligand>
        <name>Zn(2+)</name>
        <dbReference type="ChEBI" id="CHEBI:29105"/>
    </ligand>
</feature>
<dbReference type="EMBL" id="DVHB01000085">
    <property type="protein sequence ID" value="HIR39745.1"/>
    <property type="molecule type" value="Genomic_DNA"/>
</dbReference>
<gene>
    <name evidence="5 7" type="primary">folE</name>
    <name evidence="7" type="ORF">IAB90_05100</name>
</gene>
<dbReference type="PANTHER" id="PTHR11109">
    <property type="entry name" value="GTP CYCLOHYDROLASE I"/>
    <property type="match status" value="1"/>
</dbReference>
<evidence type="ECO:0000256" key="4">
    <source>
        <dbReference type="ARBA" id="ARBA00022801"/>
    </source>
</evidence>
<proteinExistence type="inferred from homology"/>
<feature type="binding site" evidence="5">
    <location>
        <position position="75"/>
    </location>
    <ligand>
        <name>Zn(2+)</name>
        <dbReference type="ChEBI" id="CHEBI:29105"/>
    </ligand>
</feature>
<dbReference type="Gene3D" id="1.10.286.10">
    <property type="match status" value="1"/>
</dbReference>
<dbReference type="InterPro" id="IPR020602">
    <property type="entry name" value="GTP_CycHdrlase_I_dom"/>
</dbReference>
<evidence type="ECO:0000313" key="7">
    <source>
        <dbReference type="EMBL" id="HIR39745.1"/>
    </source>
</evidence>
<dbReference type="GO" id="GO:0005525">
    <property type="term" value="F:GTP binding"/>
    <property type="evidence" value="ECO:0007669"/>
    <property type="project" value="UniProtKB-KW"/>
</dbReference>
<keyword evidence="5" id="KW-0862">Zinc</keyword>
<reference evidence="7" key="2">
    <citation type="journal article" date="2021" name="PeerJ">
        <title>Extensive microbial diversity within the chicken gut microbiome revealed by metagenomics and culture.</title>
        <authorList>
            <person name="Gilroy R."/>
            <person name="Ravi A."/>
            <person name="Getino M."/>
            <person name="Pursley I."/>
            <person name="Horton D.L."/>
            <person name="Alikhan N.F."/>
            <person name="Baker D."/>
            <person name="Gharbi K."/>
            <person name="Hall N."/>
            <person name="Watson M."/>
            <person name="Adriaenssens E.M."/>
            <person name="Foster-Nyarko E."/>
            <person name="Jarju S."/>
            <person name="Secka A."/>
            <person name="Antonio M."/>
            <person name="Oren A."/>
            <person name="Chaudhuri R.R."/>
            <person name="La Ragione R."/>
            <person name="Hildebrand F."/>
            <person name="Pallen M.J."/>
        </authorList>
    </citation>
    <scope>NUCLEOTIDE SEQUENCE</scope>
    <source>
        <strain evidence="7">ChiW25-3613</strain>
    </source>
</reference>
<dbReference type="NCBIfam" id="NF006825">
    <property type="entry name" value="PRK09347.1-2"/>
    <property type="match status" value="1"/>
</dbReference>
<dbReference type="GO" id="GO:0006729">
    <property type="term" value="P:tetrahydrobiopterin biosynthetic process"/>
    <property type="evidence" value="ECO:0007669"/>
    <property type="project" value="TreeGrafter"/>
</dbReference>
<accession>A0A9D1AGQ9</accession>
<dbReference type="InterPro" id="IPR043134">
    <property type="entry name" value="GTP-CH-I_N"/>
</dbReference>
<dbReference type="Gene3D" id="3.30.1130.10">
    <property type="match status" value="1"/>
</dbReference>
<dbReference type="GO" id="GO:0003934">
    <property type="term" value="F:GTP cyclohydrolase I activity"/>
    <property type="evidence" value="ECO:0007669"/>
    <property type="project" value="UniProtKB-UniRule"/>
</dbReference>
<comment type="similarity">
    <text evidence="5">Belongs to the GTP cyclohydrolase I family.</text>
</comment>
<dbReference type="NCBIfam" id="NF006826">
    <property type="entry name" value="PRK09347.1-3"/>
    <property type="match status" value="1"/>
</dbReference>
<keyword evidence="3 5" id="KW-0554">One-carbon metabolism</keyword>
<evidence type="ECO:0000313" key="8">
    <source>
        <dbReference type="Proteomes" id="UP000824179"/>
    </source>
</evidence>
<keyword evidence="5" id="KW-0342">GTP-binding</keyword>
<dbReference type="GO" id="GO:0005737">
    <property type="term" value="C:cytoplasm"/>
    <property type="evidence" value="ECO:0007669"/>
    <property type="project" value="TreeGrafter"/>
</dbReference>
<comment type="catalytic activity">
    <reaction evidence="1 5">
        <text>GTP + H2O = 7,8-dihydroneopterin 3'-triphosphate + formate + H(+)</text>
        <dbReference type="Rhea" id="RHEA:17473"/>
        <dbReference type="ChEBI" id="CHEBI:15377"/>
        <dbReference type="ChEBI" id="CHEBI:15378"/>
        <dbReference type="ChEBI" id="CHEBI:15740"/>
        <dbReference type="ChEBI" id="CHEBI:37565"/>
        <dbReference type="ChEBI" id="CHEBI:58462"/>
        <dbReference type="EC" id="3.5.4.16"/>
    </reaction>
</comment>
<feature type="domain" description="GTP cyclohydrolase I" evidence="6">
    <location>
        <begin position="8"/>
        <end position="175"/>
    </location>
</feature>
<sequence length="181" mass="19699">MDREKAIKAVEDFLTAVGEDVTREGLKDTPARVADMFAELLGGNSDDAARHLSKTFNVQSGDMVIEKDIAFSSTCEHHLMPFFGKISIAYVPNGRVAGLSKLARTVEVYAKRLQLQEQLTSQIAEAVHKYLGARGVLVLCVAEHTCMTCRGVKKFGSKTMTYSTAGDFPADKAAEVLALLK</sequence>
<protein>
    <recommendedName>
        <fullName evidence="5">GTP cyclohydrolase 1</fullName>
        <ecNumber evidence="5">3.5.4.16</ecNumber>
    </recommendedName>
    <alternativeName>
        <fullName evidence="5">GTP cyclohydrolase I</fullName>
        <shortName evidence="5">GTP-CH-I</shortName>
    </alternativeName>
</protein>
<comment type="pathway">
    <text evidence="2 5">Cofactor biosynthesis; 7,8-dihydroneopterin triphosphate biosynthesis; 7,8-dihydroneopterin triphosphate from GTP: step 1/1.</text>
</comment>
<dbReference type="GO" id="GO:0008270">
    <property type="term" value="F:zinc ion binding"/>
    <property type="evidence" value="ECO:0007669"/>
    <property type="project" value="UniProtKB-UniRule"/>
</dbReference>
<dbReference type="NCBIfam" id="TIGR00063">
    <property type="entry name" value="folE"/>
    <property type="match status" value="1"/>
</dbReference>
<evidence type="ECO:0000256" key="1">
    <source>
        <dbReference type="ARBA" id="ARBA00001052"/>
    </source>
</evidence>
<evidence type="ECO:0000256" key="3">
    <source>
        <dbReference type="ARBA" id="ARBA00022563"/>
    </source>
</evidence>
<dbReference type="SUPFAM" id="SSF55620">
    <property type="entry name" value="Tetrahydrobiopterin biosynthesis enzymes-like"/>
    <property type="match status" value="1"/>
</dbReference>
<dbReference type="FunFam" id="3.30.1130.10:FF:000001">
    <property type="entry name" value="GTP cyclohydrolase 1"/>
    <property type="match status" value="1"/>
</dbReference>
<evidence type="ECO:0000259" key="6">
    <source>
        <dbReference type="Pfam" id="PF01227"/>
    </source>
</evidence>
<evidence type="ECO:0000256" key="5">
    <source>
        <dbReference type="HAMAP-Rule" id="MF_00223"/>
    </source>
</evidence>
<dbReference type="Proteomes" id="UP000824179">
    <property type="component" value="Unassembled WGS sequence"/>
</dbReference>
<keyword evidence="5" id="KW-0547">Nucleotide-binding</keyword>
<dbReference type="HAMAP" id="MF_00223">
    <property type="entry name" value="FolE"/>
    <property type="match status" value="1"/>
</dbReference>
<dbReference type="PROSITE" id="PS00859">
    <property type="entry name" value="GTP_CYCLOHYDROL_1_1"/>
    <property type="match status" value="1"/>
</dbReference>
<dbReference type="GO" id="GO:0046654">
    <property type="term" value="P:tetrahydrofolate biosynthetic process"/>
    <property type="evidence" value="ECO:0007669"/>
    <property type="project" value="UniProtKB-UniRule"/>
</dbReference>
<dbReference type="InterPro" id="IPR043133">
    <property type="entry name" value="GTP-CH-I_C/QueF"/>
</dbReference>
<evidence type="ECO:0000256" key="2">
    <source>
        <dbReference type="ARBA" id="ARBA00005080"/>
    </source>
</evidence>
<organism evidence="7 8">
    <name type="scientific">Candidatus Coproplasma stercoripullorum</name>
    <dbReference type="NCBI Taxonomy" id="2840751"/>
    <lineage>
        <taxon>Bacteria</taxon>
        <taxon>Bacillati</taxon>
        <taxon>Bacillota</taxon>
        <taxon>Clostridia</taxon>
        <taxon>Eubacteriales</taxon>
        <taxon>Candidatus Coproplasma</taxon>
    </lineage>
</organism>
<keyword evidence="5" id="KW-0479">Metal-binding</keyword>
<keyword evidence="4 5" id="KW-0378">Hydrolase</keyword>
<dbReference type="EC" id="3.5.4.16" evidence="5"/>
<dbReference type="InterPro" id="IPR001474">
    <property type="entry name" value="GTP_CycHdrlase_I"/>
</dbReference>
<dbReference type="AlphaFoldDB" id="A0A9D1AGQ9"/>
<dbReference type="PANTHER" id="PTHR11109:SF7">
    <property type="entry name" value="GTP CYCLOHYDROLASE 1"/>
    <property type="match status" value="1"/>
</dbReference>
<dbReference type="Pfam" id="PF01227">
    <property type="entry name" value="GTP_cyclohydroI"/>
    <property type="match status" value="1"/>
</dbReference>
<comment type="caution">
    <text evidence="7">The sequence shown here is derived from an EMBL/GenBank/DDBJ whole genome shotgun (WGS) entry which is preliminary data.</text>
</comment>
<comment type="subunit">
    <text evidence="5">Homopolymer.</text>
</comment>
<feature type="binding site" evidence="5">
    <location>
        <position position="78"/>
    </location>
    <ligand>
        <name>Zn(2+)</name>
        <dbReference type="ChEBI" id="CHEBI:29105"/>
    </ligand>
</feature>
<reference evidence="7" key="1">
    <citation type="submission" date="2020-10" db="EMBL/GenBank/DDBJ databases">
        <authorList>
            <person name="Gilroy R."/>
        </authorList>
    </citation>
    <scope>NUCLEOTIDE SEQUENCE</scope>
    <source>
        <strain evidence="7">ChiW25-3613</strain>
    </source>
</reference>
<dbReference type="GO" id="GO:0006730">
    <property type="term" value="P:one-carbon metabolic process"/>
    <property type="evidence" value="ECO:0007669"/>
    <property type="project" value="UniProtKB-UniRule"/>
</dbReference>
<dbReference type="InterPro" id="IPR018234">
    <property type="entry name" value="GTP_CycHdrlase_I_CS"/>
</dbReference>